<evidence type="ECO:0000313" key="2">
    <source>
        <dbReference type="EMBL" id="RAK30533.1"/>
    </source>
</evidence>
<feature type="chain" id="PRO_5016282153" evidence="1">
    <location>
        <begin position="23"/>
        <end position="292"/>
    </location>
</feature>
<dbReference type="RefSeq" id="WP_146616926.1">
    <property type="nucleotide sequence ID" value="NZ_JACHWI010000007.1"/>
</dbReference>
<protein>
    <submittedName>
        <fullName evidence="2">Uncharacterized protein</fullName>
    </submittedName>
</protein>
<gene>
    <name evidence="2" type="ORF">B0I29_116192</name>
</gene>
<dbReference type="Proteomes" id="UP000249341">
    <property type="component" value="Unassembled WGS sequence"/>
</dbReference>
<dbReference type="AlphaFoldDB" id="A0A327Z5Z3"/>
<keyword evidence="1" id="KW-0732">Signal</keyword>
<proteinExistence type="predicted"/>
<dbReference type="EMBL" id="QLMJ01000016">
    <property type="protein sequence ID" value="RAK30533.1"/>
    <property type="molecule type" value="Genomic_DNA"/>
</dbReference>
<evidence type="ECO:0000313" key="3">
    <source>
        <dbReference type="Proteomes" id="UP000249341"/>
    </source>
</evidence>
<name>A0A327Z5Z3_9ACTN</name>
<accession>A0A327Z5Z3</accession>
<evidence type="ECO:0000256" key="1">
    <source>
        <dbReference type="SAM" id="SignalP"/>
    </source>
</evidence>
<comment type="caution">
    <text evidence="2">The sequence shown here is derived from an EMBL/GenBank/DDBJ whole genome shotgun (WGS) entry which is preliminary data.</text>
</comment>
<keyword evidence="3" id="KW-1185">Reference proteome</keyword>
<dbReference type="OrthoDB" id="9874955at2"/>
<feature type="signal peptide" evidence="1">
    <location>
        <begin position="1"/>
        <end position="22"/>
    </location>
</feature>
<sequence length="292" mass="32699">MKSRLVAVVSWILVLAGGSAPAAPPRGAGESRFDLVAAAARLDALHISIAGDLAELRATQLLNYHRVEGGTAECMRAHGRPYNKLPYADFYRDFTDADLGYGNGRATIVDSLTAGTRRFELNEYAGVHLRQAGVTDDVPVRPEDVGVLNGCRSPYEYRSYLDVDPPAGAYELAAFEDMLAPVYRDRTVVDAWRGYDDCMRSRHGYDVGDDRSDFLFAWRFEGVPDSPEWRRGLAEMKAIFAADVDCRRPAYTAAMRLVDQRLDAWKEKHRSELLAIRREWRNRVAAAAKLPR</sequence>
<organism evidence="2 3">
    <name type="scientific">Actinoplanes lutulentus</name>
    <dbReference type="NCBI Taxonomy" id="1287878"/>
    <lineage>
        <taxon>Bacteria</taxon>
        <taxon>Bacillati</taxon>
        <taxon>Actinomycetota</taxon>
        <taxon>Actinomycetes</taxon>
        <taxon>Micromonosporales</taxon>
        <taxon>Micromonosporaceae</taxon>
        <taxon>Actinoplanes</taxon>
    </lineage>
</organism>
<reference evidence="2 3" key="1">
    <citation type="submission" date="2018-06" db="EMBL/GenBank/DDBJ databases">
        <title>Genomic Encyclopedia of Type Strains, Phase III (KMG-III): the genomes of soil and plant-associated and newly described type strains.</title>
        <authorList>
            <person name="Whitman W."/>
        </authorList>
    </citation>
    <scope>NUCLEOTIDE SEQUENCE [LARGE SCALE GENOMIC DNA]</scope>
    <source>
        <strain evidence="2 3">CGMCC 4.7090</strain>
    </source>
</reference>